<sequence length="168" mass="18105">FLDVGHSSTQVVLCRGARMIFARNLAVGGRELDQELASALQISPEQAYQVRREMLAQESQTVADEELLRLLEARIAQIAGDIIDCLRYCEVSMGSRAIGRVVFLGGQAHDERFCRCIAERLDLPAQVGNPMVAVRPVGAGGQIGQLDLQRPCPAWAVAFGLSLGATAA</sequence>
<gene>
    <name evidence="1" type="ORF">S01H1_05564</name>
</gene>
<feature type="non-terminal residue" evidence="1">
    <location>
        <position position="1"/>
    </location>
</feature>
<accession>X0TEJ0</accession>
<dbReference type="Pfam" id="PF11104">
    <property type="entry name" value="PilM_2"/>
    <property type="match status" value="1"/>
</dbReference>
<organism evidence="1">
    <name type="scientific">marine sediment metagenome</name>
    <dbReference type="NCBI Taxonomy" id="412755"/>
    <lineage>
        <taxon>unclassified sequences</taxon>
        <taxon>metagenomes</taxon>
        <taxon>ecological metagenomes</taxon>
    </lineage>
</organism>
<protein>
    <recommendedName>
        <fullName evidence="2">SHS2 domain-containing protein</fullName>
    </recommendedName>
</protein>
<proteinExistence type="predicted"/>
<name>X0TEJ0_9ZZZZ</name>
<comment type="caution">
    <text evidence="1">The sequence shown here is derived from an EMBL/GenBank/DDBJ whole genome shotgun (WGS) entry which is preliminary data.</text>
</comment>
<dbReference type="AlphaFoldDB" id="X0TEJ0"/>
<dbReference type="Gene3D" id="3.30.420.40">
    <property type="match status" value="2"/>
</dbReference>
<dbReference type="EMBL" id="BARS01002894">
    <property type="protein sequence ID" value="GAF74450.1"/>
    <property type="molecule type" value="Genomic_DNA"/>
</dbReference>
<dbReference type="InterPro" id="IPR050696">
    <property type="entry name" value="FtsA/MreB"/>
</dbReference>
<dbReference type="SUPFAM" id="SSF53067">
    <property type="entry name" value="Actin-like ATPase domain"/>
    <property type="match status" value="1"/>
</dbReference>
<evidence type="ECO:0008006" key="2">
    <source>
        <dbReference type="Google" id="ProtNLM"/>
    </source>
</evidence>
<dbReference type="PANTHER" id="PTHR32432">
    <property type="entry name" value="CELL DIVISION PROTEIN FTSA-RELATED"/>
    <property type="match status" value="1"/>
</dbReference>
<dbReference type="InterPro" id="IPR043129">
    <property type="entry name" value="ATPase_NBD"/>
</dbReference>
<reference evidence="1" key="1">
    <citation type="journal article" date="2014" name="Front. Microbiol.">
        <title>High frequency of phylogenetically diverse reductive dehalogenase-homologous genes in deep subseafloor sedimentary metagenomes.</title>
        <authorList>
            <person name="Kawai M."/>
            <person name="Futagami T."/>
            <person name="Toyoda A."/>
            <person name="Takaki Y."/>
            <person name="Nishi S."/>
            <person name="Hori S."/>
            <person name="Arai W."/>
            <person name="Tsubouchi T."/>
            <person name="Morono Y."/>
            <person name="Uchiyama I."/>
            <person name="Ito T."/>
            <person name="Fujiyama A."/>
            <person name="Inagaki F."/>
            <person name="Takami H."/>
        </authorList>
    </citation>
    <scope>NUCLEOTIDE SEQUENCE</scope>
    <source>
        <strain evidence="1">Expedition CK06-06</strain>
    </source>
</reference>
<evidence type="ECO:0000313" key="1">
    <source>
        <dbReference type="EMBL" id="GAF74450.1"/>
    </source>
</evidence>
<dbReference type="InterPro" id="IPR005883">
    <property type="entry name" value="PilM"/>
</dbReference>
<dbReference type="PANTHER" id="PTHR32432:SF3">
    <property type="entry name" value="ETHANOLAMINE UTILIZATION PROTEIN EUTJ"/>
    <property type="match status" value="1"/>
</dbReference>